<dbReference type="InterPro" id="IPR003445">
    <property type="entry name" value="Cat_transpt"/>
</dbReference>
<dbReference type="EMBL" id="CP123443">
    <property type="protein sequence ID" value="WGK70239.1"/>
    <property type="molecule type" value="Genomic_DNA"/>
</dbReference>
<keyword evidence="10" id="KW-0406">Ion transport</keyword>
<organism evidence="13 14">
    <name type="scientific">Candidatus Haliotispira prima</name>
    <dbReference type="NCBI Taxonomy" id="3034016"/>
    <lineage>
        <taxon>Bacteria</taxon>
        <taxon>Pseudomonadati</taxon>
        <taxon>Spirochaetota</taxon>
        <taxon>Spirochaetia</taxon>
        <taxon>Spirochaetales</taxon>
        <taxon>Spirochaetaceae</taxon>
        <taxon>Candidatus Haliotispira</taxon>
    </lineage>
</organism>
<name>A0ABY8MN94_9SPIO</name>
<comment type="subcellular location">
    <subcellularLocation>
        <location evidence="1">Cell inner membrane</location>
        <topology evidence="1">Multi-pass membrane protein</topology>
    </subcellularLocation>
</comment>
<reference evidence="13 14" key="1">
    <citation type="submission" date="2023-04" db="EMBL/GenBank/DDBJ databases">
        <title>Spirochaete genome identified in red abalone sample constitutes a novel genus.</title>
        <authorList>
            <person name="Sharma S.P."/>
            <person name="Purcell C.M."/>
            <person name="Hyde J.R."/>
            <person name="Severin A.J."/>
        </authorList>
    </citation>
    <scope>NUCLEOTIDE SEQUENCE [LARGE SCALE GENOMIC DNA]</scope>
    <source>
        <strain evidence="13 14">SP-2023</strain>
    </source>
</reference>
<keyword evidence="9 12" id="KW-1133">Transmembrane helix</keyword>
<evidence type="ECO:0000256" key="1">
    <source>
        <dbReference type="ARBA" id="ARBA00004429"/>
    </source>
</evidence>
<evidence type="ECO:0000313" key="13">
    <source>
        <dbReference type="EMBL" id="WGK70239.1"/>
    </source>
</evidence>
<evidence type="ECO:0000256" key="6">
    <source>
        <dbReference type="ARBA" id="ARBA00022538"/>
    </source>
</evidence>
<keyword evidence="3" id="KW-0813">Transport</keyword>
<evidence type="ECO:0000256" key="8">
    <source>
        <dbReference type="ARBA" id="ARBA00022958"/>
    </source>
</evidence>
<evidence type="ECO:0000256" key="7">
    <source>
        <dbReference type="ARBA" id="ARBA00022692"/>
    </source>
</evidence>
<feature type="transmembrane region" description="Helical" evidence="12">
    <location>
        <begin position="162"/>
        <end position="187"/>
    </location>
</feature>
<dbReference type="Proteomes" id="UP001228690">
    <property type="component" value="Chromosome"/>
</dbReference>
<dbReference type="PIRSF" id="PIRSF006247">
    <property type="entry name" value="TrkH"/>
    <property type="match status" value="1"/>
</dbReference>
<proteinExistence type="inferred from homology"/>
<evidence type="ECO:0000256" key="3">
    <source>
        <dbReference type="ARBA" id="ARBA00022448"/>
    </source>
</evidence>
<sequence length="510" mass="56423">MKNLLLFLLNGNSCEPREVWLLMNFRTLFLGLSALMFIISLVMLVPLAVALIYGETHLLSAFLVPMSAGILLFGTVLWVLSRQRKLNKALVPRDALLLVSFSWFFVSALSALPFVLSGEIPGFVDAFFEIISGYTTTGASILNDIEKLSKGLLFWRAMTHWLGGMGFIVLTIALFPLLGIGGAQLMRAEAPGPNLDKVTYRINDTAKILWLIYTILTFVEIILLYLGGMDLFDSVAHSFATMATGGYSTKNLSIGAFRSPYIRWVITIFMILAGCNFMMFYHVFGRKFDKIRRNTELKVYLSIIVLCSLAIALVLKLQYQPDQTFAASLSDASFQVASILTTTGFASVDYGRWPESAKVLLFLLMFVGGSAGSTAGGVKVVRVICLFKKSLLELRHMLKPRDFFHVVVNGRSMNSLVLASIIGFLILYVILLLLTTMVLAFFGSDLLTSFTGALAVLGNIGPGFGSLGPSMNYGNLHPVVKVFLSVVMVIGRLEIYTVLVLFMPRFWRNF</sequence>
<feature type="transmembrane region" description="Helical" evidence="12">
    <location>
        <begin position="29"/>
        <end position="51"/>
    </location>
</feature>
<protein>
    <submittedName>
        <fullName evidence="13">TrkH family potassium uptake protein</fullName>
    </submittedName>
</protein>
<evidence type="ECO:0000256" key="9">
    <source>
        <dbReference type="ARBA" id="ARBA00022989"/>
    </source>
</evidence>
<feature type="transmembrane region" description="Helical" evidence="12">
    <location>
        <begin position="261"/>
        <end position="285"/>
    </location>
</feature>
<gene>
    <name evidence="13" type="ORF">P0082_05100</name>
</gene>
<keyword evidence="14" id="KW-1185">Reference proteome</keyword>
<feature type="transmembrane region" description="Helical" evidence="12">
    <location>
        <begin position="416"/>
        <end position="442"/>
    </location>
</feature>
<comment type="similarity">
    <text evidence="2">Belongs to the TrkH potassium transport family.</text>
</comment>
<evidence type="ECO:0000256" key="4">
    <source>
        <dbReference type="ARBA" id="ARBA00022475"/>
    </source>
</evidence>
<feature type="transmembrane region" description="Helical" evidence="12">
    <location>
        <begin position="482"/>
        <end position="502"/>
    </location>
</feature>
<keyword evidence="11 12" id="KW-0472">Membrane</keyword>
<feature type="transmembrane region" description="Helical" evidence="12">
    <location>
        <begin position="208"/>
        <end position="228"/>
    </location>
</feature>
<feature type="transmembrane region" description="Helical" evidence="12">
    <location>
        <begin position="58"/>
        <end position="80"/>
    </location>
</feature>
<evidence type="ECO:0000256" key="5">
    <source>
        <dbReference type="ARBA" id="ARBA00022519"/>
    </source>
</evidence>
<dbReference type="InterPro" id="IPR004772">
    <property type="entry name" value="TrkH"/>
</dbReference>
<dbReference type="RefSeq" id="WP_326928448.1">
    <property type="nucleotide sequence ID" value="NZ_CP123443.1"/>
</dbReference>
<evidence type="ECO:0000256" key="10">
    <source>
        <dbReference type="ARBA" id="ARBA00023065"/>
    </source>
</evidence>
<accession>A0ABY8MN94</accession>
<keyword evidence="6" id="KW-0633">Potassium transport</keyword>
<keyword evidence="4" id="KW-1003">Cell membrane</keyword>
<feature type="transmembrane region" description="Helical" evidence="12">
    <location>
        <begin position="297"/>
        <end position="315"/>
    </location>
</feature>
<feature type="transmembrane region" description="Helical" evidence="12">
    <location>
        <begin position="359"/>
        <end position="387"/>
    </location>
</feature>
<dbReference type="Pfam" id="PF02386">
    <property type="entry name" value="TrkH"/>
    <property type="match status" value="1"/>
</dbReference>
<evidence type="ECO:0000256" key="12">
    <source>
        <dbReference type="SAM" id="Phobius"/>
    </source>
</evidence>
<feature type="transmembrane region" description="Helical" evidence="12">
    <location>
        <begin position="95"/>
        <end position="116"/>
    </location>
</feature>
<evidence type="ECO:0000256" key="2">
    <source>
        <dbReference type="ARBA" id="ARBA00009137"/>
    </source>
</evidence>
<dbReference type="PANTHER" id="PTHR32024">
    <property type="entry name" value="TRK SYSTEM POTASSIUM UPTAKE PROTEIN TRKG-RELATED"/>
    <property type="match status" value="1"/>
</dbReference>
<keyword evidence="7 12" id="KW-0812">Transmembrane</keyword>
<evidence type="ECO:0000256" key="11">
    <source>
        <dbReference type="ARBA" id="ARBA00023136"/>
    </source>
</evidence>
<evidence type="ECO:0000313" key="14">
    <source>
        <dbReference type="Proteomes" id="UP001228690"/>
    </source>
</evidence>
<keyword evidence="5" id="KW-0997">Cell inner membrane</keyword>
<keyword evidence="8" id="KW-0630">Potassium</keyword>
<dbReference type="PANTHER" id="PTHR32024:SF2">
    <property type="entry name" value="TRK SYSTEM POTASSIUM UPTAKE PROTEIN TRKG-RELATED"/>
    <property type="match status" value="1"/>
</dbReference>